<comment type="caution">
    <text evidence="1">The sequence shown here is derived from an EMBL/GenBank/DDBJ whole genome shotgun (WGS) entry which is preliminary data.</text>
</comment>
<protein>
    <submittedName>
        <fullName evidence="1">Uncharacterized protein</fullName>
    </submittedName>
</protein>
<evidence type="ECO:0000313" key="2">
    <source>
        <dbReference type="Proteomes" id="UP001162992"/>
    </source>
</evidence>
<sequence length="137" mass="15590">MTSDKSIMSFFTRLEKVKDQLEDTGDDTKEVELVSNVLSVGLTPIISPSGYFFVMSRDRAPKYEELEGILAQVEALRASTLPRTLKVMMMQLLYDLQGEDAKALKFQGKEATHNPKKGPCTFQEEFNSWKIEELMEC</sequence>
<name>A0ACC2EWW0_DIPCM</name>
<organism evidence="1 2">
    <name type="scientific">Diphasiastrum complanatum</name>
    <name type="common">Issler's clubmoss</name>
    <name type="synonym">Lycopodium complanatum</name>
    <dbReference type="NCBI Taxonomy" id="34168"/>
    <lineage>
        <taxon>Eukaryota</taxon>
        <taxon>Viridiplantae</taxon>
        <taxon>Streptophyta</taxon>
        <taxon>Embryophyta</taxon>
        <taxon>Tracheophyta</taxon>
        <taxon>Lycopodiopsida</taxon>
        <taxon>Lycopodiales</taxon>
        <taxon>Lycopodiaceae</taxon>
        <taxon>Lycopodioideae</taxon>
        <taxon>Diphasiastrum</taxon>
    </lineage>
</organism>
<proteinExistence type="predicted"/>
<dbReference type="Proteomes" id="UP001162992">
    <property type="component" value="Chromosome 1"/>
</dbReference>
<evidence type="ECO:0000313" key="1">
    <source>
        <dbReference type="EMBL" id="KAJ7570947.1"/>
    </source>
</evidence>
<accession>A0ACC2EWW0</accession>
<keyword evidence="2" id="KW-1185">Reference proteome</keyword>
<gene>
    <name evidence="1" type="ORF">O6H91_01G141500</name>
</gene>
<dbReference type="EMBL" id="CM055092">
    <property type="protein sequence ID" value="KAJ7570947.1"/>
    <property type="molecule type" value="Genomic_DNA"/>
</dbReference>
<reference evidence="2" key="1">
    <citation type="journal article" date="2024" name="Proc. Natl. Acad. Sci. U.S.A.">
        <title>Extraordinary preservation of gene collinearity over three hundred million years revealed in homosporous lycophytes.</title>
        <authorList>
            <person name="Li C."/>
            <person name="Wickell D."/>
            <person name="Kuo L.Y."/>
            <person name="Chen X."/>
            <person name="Nie B."/>
            <person name="Liao X."/>
            <person name="Peng D."/>
            <person name="Ji J."/>
            <person name="Jenkins J."/>
            <person name="Williams M."/>
            <person name="Shu S."/>
            <person name="Plott C."/>
            <person name="Barry K."/>
            <person name="Rajasekar S."/>
            <person name="Grimwood J."/>
            <person name="Han X."/>
            <person name="Sun S."/>
            <person name="Hou Z."/>
            <person name="He W."/>
            <person name="Dai G."/>
            <person name="Sun C."/>
            <person name="Schmutz J."/>
            <person name="Leebens-Mack J.H."/>
            <person name="Li F.W."/>
            <person name="Wang L."/>
        </authorList>
    </citation>
    <scope>NUCLEOTIDE SEQUENCE [LARGE SCALE GENOMIC DNA]</scope>
    <source>
        <strain evidence="2">cv. PW_Plant_1</strain>
    </source>
</reference>